<keyword evidence="2" id="KW-0238">DNA-binding</keyword>
<dbReference type="Pfam" id="PF12728">
    <property type="entry name" value="HTH_17"/>
    <property type="match status" value="1"/>
</dbReference>
<evidence type="ECO:0000259" key="1">
    <source>
        <dbReference type="Pfam" id="PF12728"/>
    </source>
</evidence>
<dbReference type="SUPFAM" id="SSF46955">
    <property type="entry name" value="Putative DNA-binding domain"/>
    <property type="match status" value="1"/>
</dbReference>
<dbReference type="NCBIfam" id="TIGR01764">
    <property type="entry name" value="excise"/>
    <property type="match status" value="1"/>
</dbReference>
<accession>A0A523XQI0</accession>
<dbReference type="InterPro" id="IPR041657">
    <property type="entry name" value="HTH_17"/>
</dbReference>
<organism evidence="2 3">
    <name type="scientific">candidate division TA06 bacterium</name>
    <dbReference type="NCBI Taxonomy" id="2250710"/>
    <lineage>
        <taxon>Bacteria</taxon>
        <taxon>Bacteria division TA06</taxon>
    </lineage>
</organism>
<dbReference type="Proteomes" id="UP000315534">
    <property type="component" value="Unassembled WGS sequence"/>
</dbReference>
<evidence type="ECO:0000313" key="3">
    <source>
        <dbReference type="Proteomes" id="UP000315534"/>
    </source>
</evidence>
<dbReference type="InterPro" id="IPR010093">
    <property type="entry name" value="SinI_DNA-bd"/>
</dbReference>
<dbReference type="InterPro" id="IPR009061">
    <property type="entry name" value="DNA-bd_dom_put_sf"/>
</dbReference>
<dbReference type="AlphaFoldDB" id="A0A523XQI0"/>
<proteinExistence type="predicted"/>
<reference evidence="2 3" key="1">
    <citation type="submission" date="2019-03" db="EMBL/GenBank/DDBJ databases">
        <title>Metabolic potential of uncultured bacteria and archaea associated with petroleum seepage in deep-sea sediments.</title>
        <authorList>
            <person name="Dong X."/>
            <person name="Hubert C."/>
        </authorList>
    </citation>
    <scope>NUCLEOTIDE SEQUENCE [LARGE SCALE GENOMIC DNA]</scope>
    <source>
        <strain evidence="2">E29_bin36</strain>
    </source>
</reference>
<protein>
    <submittedName>
        <fullName evidence="2">DNA-binding protein</fullName>
    </submittedName>
</protein>
<gene>
    <name evidence="2" type="ORF">E3J38_03690</name>
</gene>
<name>A0A523XQI0_UNCT6</name>
<dbReference type="GO" id="GO:0003677">
    <property type="term" value="F:DNA binding"/>
    <property type="evidence" value="ECO:0007669"/>
    <property type="project" value="UniProtKB-KW"/>
</dbReference>
<evidence type="ECO:0000313" key="2">
    <source>
        <dbReference type="EMBL" id="TET81563.1"/>
    </source>
</evidence>
<sequence length="60" mass="7248">MSKLLSLREVSEVLKLNINTVRRYVREGRIQAAKFGRVYRVREEALEEFIKKQEKIGRRR</sequence>
<dbReference type="InterPro" id="IPR038137">
    <property type="entry name" value="Excisionase-like_sf"/>
</dbReference>
<dbReference type="Gene3D" id="1.10.1660.20">
    <property type="match status" value="1"/>
</dbReference>
<comment type="caution">
    <text evidence="2">The sequence shown here is derived from an EMBL/GenBank/DDBJ whole genome shotgun (WGS) entry which is preliminary data.</text>
</comment>
<dbReference type="EMBL" id="SOIP01000228">
    <property type="protein sequence ID" value="TET81563.1"/>
    <property type="molecule type" value="Genomic_DNA"/>
</dbReference>
<feature type="domain" description="Helix-turn-helix" evidence="1">
    <location>
        <begin position="4"/>
        <end position="53"/>
    </location>
</feature>